<dbReference type="SUPFAM" id="SSF160574">
    <property type="entry name" value="BT0923-like"/>
    <property type="match status" value="1"/>
</dbReference>
<dbReference type="KEGG" id="pseg:D3H65_30005"/>
<protein>
    <recommendedName>
        <fullName evidence="5">Beta-lactamase-inhibitor-like PepSY-like domain-containing protein</fullName>
    </recommendedName>
</protein>
<dbReference type="AlphaFoldDB" id="A0A3B7MY06"/>
<keyword evidence="4" id="KW-1185">Reference proteome</keyword>
<feature type="coiled-coil region" evidence="1">
    <location>
        <begin position="32"/>
        <end position="66"/>
    </location>
</feature>
<evidence type="ECO:0000256" key="2">
    <source>
        <dbReference type="SAM" id="SignalP"/>
    </source>
</evidence>
<keyword evidence="1" id="KW-0175">Coiled coil</keyword>
<name>A0A3B7MY06_9BACT</name>
<reference evidence="3 4" key="1">
    <citation type="submission" date="2018-09" db="EMBL/GenBank/DDBJ databases">
        <title>Genome sequencing of strain 6GH32-13.</title>
        <authorList>
            <person name="Weon H.-Y."/>
            <person name="Heo J."/>
            <person name="Kwon S.-W."/>
        </authorList>
    </citation>
    <scope>NUCLEOTIDE SEQUENCE [LARGE SCALE GENOMIC DNA]</scope>
    <source>
        <strain evidence="3 4">5GH32-13</strain>
    </source>
</reference>
<dbReference type="RefSeq" id="WP_119053843.1">
    <property type="nucleotide sequence ID" value="NZ_CP032157.1"/>
</dbReference>
<proteinExistence type="predicted"/>
<dbReference type="EMBL" id="CP032157">
    <property type="protein sequence ID" value="AXY77970.1"/>
    <property type="molecule type" value="Genomic_DNA"/>
</dbReference>
<evidence type="ECO:0000256" key="1">
    <source>
        <dbReference type="SAM" id="Coils"/>
    </source>
</evidence>
<gene>
    <name evidence="3" type="ORF">D3H65_30005</name>
</gene>
<sequence length="195" mass="22467">MKTLIIATMAILLTTATFAQASADYATVKKDMKETNKEEASIKKEKREERKALRKLEGKQASYQAKQQFAADFDNVTNVEWKRTNYFDEATFTKDDHTMTAFYDYNNQLVGTTEVKAFTDLPASAQSTINKKYKDYSVQKVIMFDDNEDNETDMLLYGHQFDDADNYFVELQKDNKAIILQVDMLGDVSFFTNMP</sequence>
<organism evidence="3 4">
    <name type="scientific">Paraflavitalea soli</name>
    <dbReference type="NCBI Taxonomy" id="2315862"/>
    <lineage>
        <taxon>Bacteria</taxon>
        <taxon>Pseudomonadati</taxon>
        <taxon>Bacteroidota</taxon>
        <taxon>Chitinophagia</taxon>
        <taxon>Chitinophagales</taxon>
        <taxon>Chitinophagaceae</taxon>
        <taxon>Paraflavitalea</taxon>
    </lineage>
</organism>
<accession>A0A3B7MY06</accession>
<evidence type="ECO:0000313" key="3">
    <source>
        <dbReference type="EMBL" id="AXY77970.1"/>
    </source>
</evidence>
<feature type="signal peptide" evidence="2">
    <location>
        <begin position="1"/>
        <end position="21"/>
    </location>
</feature>
<dbReference type="OrthoDB" id="1368741at2"/>
<keyword evidence="2" id="KW-0732">Signal</keyword>
<evidence type="ECO:0008006" key="5">
    <source>
        <dbReference type="Google" id="ProtNLM"/>
    </source>
</evidence>
<evidence type="ECO:0000313" key="4">
    <source>
        <dbReference type="Proteomes" id="UP000263900"/>
    </source>
</evidence>
<dbReference type="Gene3D" id="3.10.450.360">
    <property type="match status" value="1"/>
</dbReference>
<dbReference type="Proteomes" id="UP000263900">
    <property type="component" value="Chromosome"/>
</dbReference>
<feature type="chain" id="PRO_5017783978" description="Beta-lactamase-inhibitor-like PepSY-like domain-containing protein" evidence="2">
    <location>
        <begin position="22"/>
        <end position="195"/>
    </location>
</feature>